<protein>
    <recommendedName>
        <fullName evidence="3">PBP domain-containing protein</fullName>
    </recommendedName>
</protein>
<evidence type="ECO:0000313" key="2">
    <source>
        <dbReference type="Proteomes" id="UP000548632"/>
    </source>
</evidence>
<dbReference type="Gene3D" id="3.40.190.10">
    <property type="entry name" value="Periplasmic binding protein-like II"/>
    <property type="match status" value="1"/>
</dbReference>
<proteinExistence type="predicted"/>
<evidence type="ECO:0000313" key="1">
    <source>
        <dbReference type="EMBL" id="MBB1125899.1"/>
    </source>
</evidence>
<sequence length="130" mass="14903">MSCSCLHLVQAQTIIINPSVHLTCIDQNTARLLFTMRIQQWPNQEHLPVRVFVLADDNPVHREFTKTVLEIFPYQLRHVWDRQLFSGTGQVPITLTSEQEMIMSIAKTPGAIGYVSILPKNSNVYTLRLE</sequence>
<evidence type="ECO:0008006" key="3">
    <source>
        <dbReference type="Google" id="ProtNLM"/>
    </source>
</evidence>
<gene>
    <name evidence="1" type="ORF">HUK38_06595</name>
</gene>
<organism evidence="1 2">
    <name type="scientific">Thiospirillum jenense</name>
    <dbReference type="NCBI Taxonomy" id="1653858"/>
    <lineage>
        <taxon>Bacteria</taxon>
        <taxon>Pseudomonadati</taxon>
        <taxon>Pseudomonadota</taxon>
        <taxon>Gammaproteobacteria</taxon>
        <taxon>Chromatiales</taxon>
        <taxon>Chromatiaceae</taxon>
        <taxon>Thiospirillum</taxon>
    </lineage>
</organism>
<name>A0A839HG34_9GAMM</name>
<dbReference type="Proteomes" id="UP000548632">
    <property type="component" value="Unassembled WGS sequence"/>
</dbReference>
<keyword evidence="2" id="KW-1185">Reference proteome</keyword>
<comment type="caution">
    <text evidence="1">The sequence shown here is derived from an EMBL/GenBank/DDBJ whole genome shotgun (WGS) entry which is preliminary data.</text>
</comment>
<accession>A0A839HG34</accession>
<reference evidence="1 2" key="1">
    <citation type="journal article" date="2020" name="Arch. Microbiol.">
        <title>The genome sequence of the giant phototrophic gammaproteobacterium Thiospirillum jenense gives insight into its physiological properties and phylogenetic relationships.</title>
        <authorList>
            <person name="Imhoff J.F."/>
            <person name="Meyer T.E."/>
            <person name="Kyndt J.A."/>
        </authorList>
    </citation>
    <scope>NUCLEOTIDE SEQUENCE [LARGE SCALE GENOMIC DNA]</scope>
    <source>
        <strain evidence="1 2">DSM 216</strain>
    </source>
</reference>
<dbReference type="SUPFAM" id="SSF53850">
    <property type="entry name" value="Periplasmic binding protein-like II"/>
    <property type="match status" value="1"/>
</dbReference>
<dbReference type="EMBL" id="JABVCQ010000011">
    <property type="protein sequence ID" value="MBB1125899.1"/>
    <property type="molecule type" value="Genomic_DNA"/>
</dbReference>
<dbReference type="AlphaFoldDB" id="A0A839HG34"/>